<keyword evidence="3" id="KW-1185">Reference proteome</keyword>
<sequence>MSGSKPRSFAAEHSTAYGNSSWPSALILLHIHHRPKLLSSKHRLEMIIDPKDIGYIDADFDNCSMEEMIEKCLGYKVDLREEIKTSDWSVQNLSNDQVLYACVEVHCAFLVGRNLGAVALLLVFATSFAPVSVTCSASVWISSAAVLLVRGFNLFGVVLVVLFCLCNCCLYLFLPKFPLLVSAICGQFSPSVYSKFREIVMLADD</sequence>
<dbReference type="Proteomes" id="UP000242715">
    <property type="component" value="Unassembled WGS sequence"/>
</dbReference>
<dbReference type="GO" id="GO:0003676">
    <property type="term" value="F:nucleic acid binding"/>
    <property type="evidence" value="ECO:0007669"/>
    <property type="project" value="InterPro"/>
</dbReference>
<protein>
    <recommendedName>
        <fullName evidence="4">3'-5' exonuclease domain-containing protein</fullName>
    </recommendedName>
</protein>
<dbReference type="OrthoDB" id="10261556at2759"/>
<feature type="transmembrane region" description="Helical" evidence="1">
    <location>
        <begin position="154"/>
        <end position="174"/>
    </location>
</feature>
<keyword evidence="1" id="KW-1133">Transmembrane helix</keyword>
<reference evidence="3" key="1">
    <citation type="journal article" date="2017" name="Front. Plant Sci.">
        <title>Climate Clever Clovers: New Paradigm to Reduce the Environmental Footprint of Ruminants by Breeding Low Methanogenic Forages Utilizing Haplotype Variation.</title>
        <authorList>
            <person name="Kaur P."/>
            <person name="Appels R."/>
            <person name="Bayer P.E."/>
            <person name="Keeble-Gagnere G."/>
            <person name="Wang J."/>
            <person name="Hirakawa H."/>
            <person name="Shirasawa K."/>
            <person name="Vercoe P."/>
            <person name="Stefanova K."/>
            <person name="Durmic Z."/>
            <person name="Nichols P."/>
            <person name="Revell C."/>
            <person name="Isobe S.N."/>
            <person name="Edwards D."/>
            <person name="Erskine W."/>
        </authorList>
    </citation>
    <scope>NUCLEOTIDE SEQUENCE [LARGE SCALE GENOMIC DNA]</scope>
    <source>
        <strain evidence="3">cv. Daliak</strain>
    </source>
</reference>
<evidence type="ECO:0000256" key="1">
    <source>
        <dbReference type="SAM" id="Phobius"/>
    </source>
</evidence>
<evidence type="ECO:0008006" key="4">
    <source>
        <dbReference type="Google" id="ProtNLM"/>
    </source>
</evidence>
<proteinExistence type="predicted"/>
<dbReference type="AlphaFoldDB" id="A0A2Z6LMW0"/>
<accession>A0A2Z6LMW0</accession>
<dbReference type="Gene3D" id="3.30.420.10">
    <property type="entry name" value="Ribonuclease H-like superfamily/Ribonuclease H"/>
    <property type="match status" value="1"/>
</dbReference>
<keyword evidence="1" id="KW-0472">Membrane</keyword>
<dbReference type="SUPFAM" id="SSF53098">
    <property type="entry name" value="Ribonuclease H-like"/>
    <property type="match status" value="1"/>
</dbReference>
<evidence type="ECO:0000313" key="3">
    <source>
        <dbReference type="Proteomes" id="UP000242715"/>
    </source>
</evidence>
<organism evidence="2 3">
    <name type="scientific">Trifolium subterraneum</name>
    <name type="common">Subterranean clover</name>
    <dbReference type="NCBI Taxonomy" id="3900"/>
    <lineage>
        <taxon>Eukaryota</taxon>
        <taxon>Viridiplantae</taxon>
        <taxon>Streptophyta</taxon>
        <taxon>Embryophyta</taxon>
        <taxon>Tracheophyta</taxon>
        <taxon>Spermatophyta</taxon>
        <taxon>Magnoliopsida</taxon>
        <taxon>eudicotyledons</taxon>
        <taxon>Gunneridae</taxon>
        <taxon>Pentapetalae</taxon>
        <taxon>rosids</taxon>
        <taxon>fabids</taxon>
        <taxon>Fabales</taxon>
        <taxon>Fabaceae</taxon>
        <taxon>Papilionoideae</taxon>
        <taxon>50 kb inversion clade</taxon>
        <taxon>NPAAA clade</taxon>
        <taxon>Hologalegina</taxon>
        <taxon>IRL clade</taxon>
        <taxon>Trifolieae</taxon>
        <taxon>Trifolium</taxon>
    </lineage>
</organism>
<keyword evidence="1" id="KW-0812">Transmembrane</keyword>
<name>A0A2Z6LMW0_TRISU</name>
<feature type="transmembrane region" description="Helical" evidence="1">
    <location>
        <begin position="118"/>
        <end position="142"/>
    </location>
</feature>
<evidence type="ECO:0000313" key="2">
    <source>
        <dbReference type="EMBL" id="GAU19489.1"/>
    </source>
</evidence>
<gene>
    <name evidence="2" type="ORF">TSUD_77330</name>
</gene>
<dbReference type="EMBL" id="DF973198">
    <property type="protein sequence ID" value="GAU19489.1"/>
    <property type="molecule type" value="Genomic_DNA"/>
</dbReference>
<dbReference type="InterPro" id="IPR012337">
    <property type="entry name" value="RNaseH-like_sf"/>
</dbReference>
<dbReference type="InterPro" id="IPR036397">
    <property type="entry name" value="RNaseH_sf"/>
</dbReference>